<dbReference type="InterPro" id="IPR032382">
    <property type="entry name" value="AltA1"/>
</dbReference>
<reference evidence="7" key="1">
    <citation type="journal article" date="2021" name="Nat. Commun.">
        <title>Genetic determinants of endophytism in the Arabidopsis root mycobiome.</title>
        <authorList>
            <person name="Mesny F."/>
            <person name="Miyauchi S."/>
            <person name="Thiergart T."/>
            <person name="Pickel B."/>
            <person name="Atanasova L."/>
            <person name="Karlsson M."/>
            <person name="Huettel B."/>
            <person name="Barry K.W."/>
            <person name="Haridas S."/>
            <person name="Chen C."/>
            <person name="Bauer D."/>
            <person name="Andreopoulos W."/>
            <person name="Pangilinan J."/>
            <person name="LaButti K."/>
            <person name="Riley R."/>
            <person name="Lipzen A."/>
            <person name="Clum A."/>
            <person name="Drula E."/>
            <person name="Henrissat B."/>
            <person name="Kohler A."/>
            <person name="Grigoriev I.V."/>
            <person name="Martin F.M."/>
            <person name="Hacquard S."/>
        </authorList>
    </citation>
    <scope>NUCLEOTIDE SEQUENCE</scope>
    <source>
        <strain evidence="7">MPI-CAGE-AT-0016</strain>
    </source>
</reference>
<gene>
    <name evidence="7" type="ORF">B0T11DRAFT_24038</name>
</gene>
<accession>A0A8K0TR03</accession>
<dbReference type="Proteomes" id="UP000813385">
    <property type="component" value="Unassembled WGS sequence"/>
</dbReference>
<dbReference type="GO" id="GO:0005576">
    <property type="term" value="C:extracellular region"/>
    <property type="evidence" value="ECO:0007669"/>
    <property type="project" value="UniProtKB-SubCell"/>
</dbReference>
<evidence type="ECO:0000256" key="2">
    <source>
        <dbReference type="ARBA" id="ARBA00022525"/>
    </source>
</evidence>
<feature type="domain" description="AA1-like" evidence="6">
    <location>
        <begin position="42"/>
        <end position="174"/>
    </location>
</feature>
<keyword evidence="3 5" id="KW-0732">Signal</keyword>
<organism evidence="7 8">
    <name type="scientific">Plectosphaerella cucumerina</name>
    <dbReference type="NCBI Taxonomy" id="40658"/>
    <lineage>
        <taxon>Eukaryota</taxon>
        <taxon>Fungi</taxon>
        <taxon>Dikarya</taxon>
        <taxon>Ascomycota</taxon>
        <taxon>Pezizomycotina</taxon>
        <taxon>Sordariomycetes</taxon>
        <taxon>Hypocreomycetidae</taxon>
        <taxon>Glomerellales</taxon>
        <taxon>Plectosphaerellaceae</taxon>
        <taxon>Plectosphaerella</taxon>
    </lineage>
</organism>
<evidence type="ECO:0000313" key="7">
    <source>
        <dbReference type="EMBL" id="KAH7376793.1"/>
    </source>
</evidence>
<dbReference type="AlphaFoldDB" id="A0A8K0TR03"/>
<comment type="subcellular location">
    <subcellularLocation>
        <location evidence="1">Secreted</location>
    </subcellularLocation>
</comment>
<evidence type="ECO:0000256" key="3">
    <source>
        <dbReference type="ARBA" id="ARBA00022729"/>
    </source>
</evidence>
<evidence type="ECO:0000256" key="4">
    <source>
        <dbReference type="ARBA" id="ARBA00023157"/>
    </source>
</evidence>
<protein>
    <recommendedName>
        <fullName evidence="6">AA1-like domain-containing protein</fullName>
    </recommendedName>
</protein>
<keyword evidence="8" id="KW-1185">Reference proteome</keyword>
<dbReference type="EMBL" id="JAGPXD010000001">
    <property type="protein sequence ID" value="KAH7376793.1"/>
    <property type="molecule type" value="Genomic_DNA"/>
</dbReference>
<name>A0A8K0TR03_9PEZI</name>
<feature type="signal peptide" evidence="5">
    <location>
        <begin position="1"/>
        <end position="15"/>
    </location>
</feature>
<evidence type="ECO:0000256" key="1">
    <source>
        <dbReference type="ARBA" id="ARBA00004613"/>
    </source>
</evidence>
<proteinExistence type="predicted"/>
<dbReference type="OrthoDB" id="3539798at2759"/>
<sequence length="191" mass="21525">MRSTLFLLLAPLALASPIALEARNTTKSCMARSPGMTEWQLEDFDFHASYVFSTPSHQNSWGYVSFTAVNPVHDTRTKCSAQSNRLNDFFYGDVEYACETDGDKNLGAAKFTFDRPSGDVTMEQTWYCHDQPDFPPARFTAKGDVKAQLRCEETKFENKNWTMGNVASQRDIKCEITDLVVPVKELTGIAR</sequence>
<feature type="chain" id="PRO_5035477435" description="AA1-like domain-containing protein" evidence="5">
    <location>
        <begin position="16"/>
        <end position="191"/>
    </location>
</feature>
<comment type="caution">
    <text evidence="7">The sequence shown here is derived from an EMBL/GenBank/DDBJ whole genome shotgun (WGS) entry which is preliminary data.</text>
</comment>
<evidence type="ECO:0000256" key="5">
    <source>
        <dbReference type="SAM" id="SignalP"/>
    </source>
</evidence>
<dbReference type="Pfam" id="PF16541">
    <property type="entry name" value="AltA1"/>
    <property type="match status" value="1"/>
</dbReference>
<keyword evidence="4" id="KW-1015">Disulfide bond</keyword>
<evidence type="ECO:0000313" key="8">
    <source>
        <dbReference type="Proteomes" id="UP000813385"/>
    </source>
</evidence>
<evidence type="ECO:0000259" key="6">
    <source>
        <dbReference type="Pfam" id="PF16541"/>
    </source>
</evidence>
<keyword evidence="2" id="KW-0964">Secreted</keyword>